<feature type="non-terminal residue" evidence="3">
    <location>
        <position position="166"/>
    </location>
</feature>
<keyword evidence="1" id="KW-1133">Transmembrane helix</keyword>
<feature type="signal peptide" evidence="2">
    <location>
        <begin position="1"/>
        <end position="16"/>
    </location>
</feature>
<keyword evidence="1" id="KW-0472">Membrane</keyword>
<sequence length="166" mass="18706">LCFSTLPLFFPLFSFFFLPPFFPPVPLLYTPFSSYIDSPLSFEISLSLSYATPASLLQFFLLLQNFSISSQFLSSSLMRPFHLFGNSLLSIMTLPSLLQFLALSCDPSLSFVVTPPSIPLPPPLFRLLFFLFYCNSSSSTATSLQLFHDQLNKTLNKLTVSQIFLD</sequence>
<evidence type="ECO:0000256" key="2">
    <source>
        <dbReference type="SAM" id="SignalP"/>
    </source>
</evidence>
<keyword evidence="4" id="KW-1185">Reference proteome</keyword>
<feature type="transmembrane region" description="Helical" evidence="1">
    <location>
        <begin position="124"/>
        <end position="147"/>
    </location>
</feature>
<protein>
    <submittedName>
        <fullName evidence="3">Uncharacterized protein</fullName>
    </submittedName>
</protein>
<organism evidence="3 4">
    <name type="scientific">Cherax quadricarinatus</name>
    <name type="common">Australian red claw crayfish</name>
    <dbReference type="NCBI Taxonomy" id="27406"/>
    <lineage>
        <taxon>Eukaryota</taxon>
        <taxon>Metazoa</taxon>
        <taxon>Ecdysozoa</taxon>
        <taxon>Arthropoda</taxon>
        <taxon>Crustacea</taxon>
        <taxon>Multicrustacea</taxon>
        <taxon>Malacostraca</taxon>
        <taxon>Eumalacostraca</taxon>
        <taxon>Eucarida</taxon>
        <taxon>Decapoda</taxon>
        <taxon>Pleocyemata</taxon>
        <taxon>Astacidea</taxon>
        <taxon>Parastacoidea</taxon>
        <taxon>Parastacidae</taxon>
        <taxon>Cherax</taxon>
    </lineage>
</organism>
<keyword evidence="2" id="KW-0732">Signal</keyword>
<feature type="non-terminal residue" evidence="3">
    <location>
        <position position="1"/>
    </location>
</feature>
<feature type="transmembrane region" description="Helical" evidence="1">
    <location>
        <begin position="44"/>
        <end position="63"/>
    </location>
</feature>
<feature type="transmembrane region" description="Helical" evidence="1">
    <location>
        <begin position="12"/>
        <end position="32"/>
    </location>
</feature>
<dbReference type="Proteomes" id="UP001445076">
    <property type="component" value="Unassembled WGS sequence"/>
</dbReference>
<comment type="caution">
    <text evidence="3">The sequence shown here is derived from an EMBL/GenBank/DDBJ whole genome shotgun (WGS) entry which is preliminary data.</text>
</comment>
<dbReference type="AlphaFoldDB" id="A0AAW0XZ31"/>
<feature type="transmembrane region" description="Helical" evidence="1">
    <location>
        <begin position="83"/>
        <end position="104"/>
    </location>
</feature>
<name>A0AAW0XZ31_CHEQU</name>
<accession>A0AAW0XZ31</accession>
<gene>
    <name evidence="3" type="ORF">OTU49_000381</name>
</gene>
<evidence type="ECO:0000313" key="4">
    <source>
        <dbReference type="Proteomes" id="UP001445076"/>
    </source>
</evidence>
<evidence type="ECO:0000256" key="1">
    <source>
        <dbReference type="SAM" id="Phobius"/>
    </source>
</evidence>
<proteinExistence type="predicted"/>
<evidence type="ECO:0000313" key="3">
    <source>
        <dbReference type="EMBL" id="KAK8744979.1"/>
    </source>
</evidence>
<dbReference type="EMBL" id="JARKIK010000020">
    <property type="protein sequence ID" value="KAK8744979.1"/>
    <property type="molecule type" value="Genomic_DNA"/>
</dbReference>
<keyword evidence="1" id="KW-0812">Transmembrane</keyword>
<reference evidence="3 4" key="1">
    <citation type="journal article" date="2024" name="BMC Genomics">
        <title>Genome assembly of redclaw crayfish (Cherax quadricarinatus) provides insights into its immune adaptation and hypoxia tolerance.</title>
        <authorList>
            <person name="Liu Z."/>
            <person name="Zheng J."/>
            <person name="Li H."/>
            <person name="Fang K."/>
            <person name="Wang S."/>
            <person name="He J."/>
            <person name="Zhou D."/>
            <person name="Weng S."/>
            <person name="Chi M."/>
            <person name="Gu Z."/>
            <person name="He J."/>
            <person name="Li F."/>
            <person name="Wang M."/>
        </authorList>
    </citation>
    <scope>NUCLEOTIDE SEQUENCE [LARGE SCALE GENOMIC DNA]</scope>
    <source>
        <strain evidence="3">ZL_2023a</strain>
    </source>
</reference>
<feature type="chain" id="PRO_5043441192" evidence="2">
    <location>
        <begin position="17"/>
        <end position="166"/>
    </location>
</feature>